<dbReference type="RefSeq" id="WP_158412725.1">
    <property type="nucleotide sequence ID" value="NZ_CP077151.1"/>
</dbReference>
<organism evidence="1 2">
    <name type="scientific">Fusobacterium animalis</name>
    <dbReference type="NCBI Taxonomy" id="76859"/>
    <lineage>
        <taxon>Bacteria</taxon>
        <taxon>Fusobacteriati</taxon>
        <taxon>Fusobacteriota</taxon>
        <taxon>Fusobacteriia</taxon>
        <taxon>Fusobacteriales</taxon>
        <taxon>Fusobacteriaceae</taxon>
        <taxon>Fusobacterium</taxon>
    </lineage>
</organism>
<dbReference type="EMBL" id="NJGJ01000002">
    <property type="protein sequence ID" value="PGH23297.1"/>
    <property type="molecule type" value="Genomic_DNA"/>
</dbReference>
<evidence type="ECO:0000313" key="2">
    <source>
        <dbReference type="Proteomes" id="UP000226179"/>
    </source>
</evidence>
<dbReference type="Proteomes" id="UP000226179">
    <property type="component" value="Unassembled WGS sequence"/>
</dbReference>
<sequence length="71" mass="8184">MEKEKILRKLEKLLNRDFGYINTGRIIVSADSSKLTVNIINTICLQEDIDPNRIDKRALIKIIDDIKSLDV</sequence>
<protein>
    <submittedName>
        <fullName evidence="1">Uncharacterized protein</fullName>
    </submittedName>
</protein>
<name>A0A2B7YRP5_9FUSO</name>
<dbReference type="AlphaFoldDB" id="A0A2B7YRP5"/>
<accession>A0A2B7YRP5</accession>
<comment type="caution">
    <text evidence="1">The sequence shown here is derived from an EMBL/GenBank/DDBJ whole genome shotgun (WGS) entry which is preliminary data.</text>
</comment>
<proteinExistence type="predicted"/>
<gene>
    <name evidence="1" type="ORF">RN90_12950</name>
</gene>
<reference evidence="1 2" key="1">
    <citation type="submission" date="2017-06" db="EMBL/GenBank/DDBJ databases">
        <title>Draft genome sequence of Fusobacterium nucleatum subsp. animalis KCOM 1280 (=ChDC F318).</title>
        <authorList>
            <person name="Kook J.-K."/>
            <person name="Park S.-N."/>
            <person name="Lim Y.K."/>
            <person name="Roh H."/>
        </authorList>
    </citation>
    <scope>NUCLEOTIDE SEQUENCE [LARGE SCALE GENOMIC DNA]</scope>
    <source>
        <strain evidence="2">KCOM 1280 ( ChDC F318)</strain>
    </source>
</reference>
<evidence type="ECO:0000313" key="1">
    <source>
        <dbReference type="EMBL" id="PGH23297.1"/>
    </source>
</evidence>